<dbReference type="EMBL" id="LKAJ02000001">
    <property type="protein sequence ID" value="MCS5709956.1"/>
    <property type="molecule type" value="Genomic_DNA"/>
</dbReference>
<dbReference type="Proteomes" id="UP000051497">
    <property type="component" value="Unassembled WGS sequence"/>
</dbReference>
<organism evidence="2">
    <name type="scientific">Candidatus Berkiella aquae</name>
    <dbReference type="NCBI Taxonomy" id="295108"/>
    <lineage>
        <taxon>Bacteria</taxon>
        <taxon>Pseudomonadati</taxon>
        <taxon>Pseudomonadota</taxon>
        <taxon>Gammaproteobacteria</taxon>
        <taxon>Candidatus Berkiellales</taxon>
        <taxon>Candidatus Berkiellaceae</taxon>
        <taxon>Candidatus Berkiella</taxon>
    </lineage>
</organism>
<dbReference type="PANTHER" id="PTHR38432">
    <property type="entry name" value="TELA-LIKE PROTEIN SAOUHSC_01408"/>
    <property type="match status" value="1"/>
</dbReference>
<evidence type="ECO:0000313" key="4">
    <source>
        <dbReference type="Proteomes" id="UP000051497"/>
    </source>
</evidence>
<keyword evidence="4" id="KW-1185">Reference proteome</keyword>
<comment type="similarity">
    <text evidence="1">Belongs to the TelA family.</text>
</comment>
<protein>
    <submittedName>
        <fullName evidence="2 3">Toxic anion resistance protein</fullName>
    </submittedName>
</protein>
<dbReference type="EMBL" id="LKAJ01000019">
    <property type="protein sequence ID" value="KRG18640.1"/>
    <property type="molecule type" value="Genomic_DNA"/>
</dbReference>
<reference evidence="3" key="3">
    <citation type="submission" date="2021-06" db="EMBL/GenBank/DDBJ databases">
        <title>Genomic Description and Analysis of Intracellular Bacteria, Candidatus Berkiella cookevillensis and Candidatus Berkiella aquae.</title>
        <authorList>
            <person name="Kidane D.T."/>
            <person name="Mehari Y.T."/>
            <person name="Rice F.C."/>
            <person name="Arivett B.A."/>
            <person name="Farone A.L."/>
            <person name="Berk S.G."/>
            <person name="Farone M.B."/>
        </authorList>
    </citation>
    <scope>NUCLEOTIDE SEQUENCE</scope>
    <source>
        <strain evidence="3">HT99</strain>
    </source>
</reference>
<evidence type="ECO:0000256" key="1">
    <source>
        <dbReference type="ARBA" id="ARBA00005541"/>
    </source>
</evidence>
<dbReference type="STRING" id="295108.HT99x_02926"/>
<dbReference type="InterPro" id="IPR008863">
    <property type="entry name" value="Toxic_anion-R_TelA"/>
</dbReference>
<evidence type="ECO:0000313" key="2">
    <source>
        <dbReference type="EMBL" id="KRG18640.1"/>
    </source>
</evidence>
<accession>A0A0Q9YDP9</accession>
<gene>
    <name evidence="3" type="ORF">HT99x_000800</name>
    <name evidence="2" type="ORF">HT99x_02926</name>
</gene>
<dbReference type="AlphaFoldDB" id="A0A0Q9YDP9"/>
<dbReference type="RefSeq" id="WP_075067518.1">
    <property type="nucleotide sequence ID" value="NZ_LKAJ02000001.1"/>
</dbReference>
<dbReference type="PANTHER" id="PTHR38432:SF1">
    <property type="entry name" value="TELA-LIKE PROTEIN SAOUHSC_01408"/>
    <property type="match status" value="1"/>
</dbReference>
<reference evidence="3" key="2">
    <citation type="journal article" date="2016" name="Genome Announc.">
        <title>Draft Genome Sequences of Two Novel Amoeba-Resistant Intranuclear Bacteria, 'Candidatus Berkiella cookevillensis' and 'Candidatus Berkiella aquae'.</title>
        <authorList>
            <person name="Mehari Y.T."/>
            <person name="Arivett B.A."/>
            <person name="Farone A.L."/>
            <person name="Gunderson J.H."/>
            <person name="Farone M.B."/>
        </authorList>
    </citation>
    <scope>NUCLEOTIDE SEQUENCE</scope>
    <source>
        <strain evidence="3">HT99</strain>
    </source>
</reference>
<evidence type="ECO:0000313" key="3">
    <source>
        <dbReference type="EMBL" id="MCS5709956.1"/>
    </source>
</evidence>
<reference evidence="2" key="1">
    <citation type="submission" date="2015-09" db="EMBL/GenBank/DDBJ databases">
        <title>Draft Genome Sequences of Two Novel Amoeba-resistant Intranuclear Bacteria, Candidatus Berkiella cookevillensis and Candidatus Berkiella aquae.</title>
        <authorList>
            <person name="Mehari Y.T."/>
            <person name="Arivett B.A."/>
            <person name="Farone A.L."/>
            <person name="Gunderson J.H."/>
            <person name="Farone M.B."/>
        </authorList>
    </citation>
    <scope>NUCLEOTIDE SEQUENCE [LARGE SCALE GENOMIC DNA]</scope>
    <source>
        <strain evidence="2">HT99</strain>
    </source>
</reference>
<sequence>MENTDESQKLQLVSTQEVKQDLLLKEHVAPTEQQQIALTADEFVNALLANDLSQIESQQLSITKVENIGTDLQRQSAQQMNMLKQPISTLSRRAEDGGEVANALIDLKMTVESLDPEKVNFSPGWFSRLLGYIPGVGSSIKRYITKFESAQTVIDAIVHSLEAGRDQLLRDNITLGEDQKEFWKTSDQLEKTLVFANSVDQKLDAKSNALKSSDPSQGKIIDEYMLFPVRQRVIDLQQQLAVTQQSIVATELIIRNNKELVRGVNRALNVTITALRNATTIALALANQEKVLQKVEKINETTAKLIADSAKRLKTQGTQIHKGAASAQIDVNALKSALNDLKSAIDDISTFRQKALPEMANVIKDLDHLIQETAEPLKRIERQERKD</sequence>
<proteinExistence type="inferred from homology"/>
<dbReference type="OrthoDB" id="1654346at2"/>
<dbReference type="Pfam" id="PF05816">
    <property type="entry name" value="TelA"/>
    <property type="match status" value="1"/>
</dbReference>
<name>A0A0Q9YDP9_9GAMM</name>
<comment type="caution">
    <text evidence="2">The sequence shown here is derived from an EMBL/GenBank/DDBJ whole genome shotgun (WGS) entry which is preliminary data.</text>
</comment>